<keyword evidence="5" id="KW-1185">Reference proteome</keyword>
<dbReference type="EMBL" id="UFYW01000001">
    <property type="protein sequence ID" value="STD83954.1"/>
    <property type="molecule type" value="Genomic_DNA"/>
</dbReference>
<reference evidence="4 5" key="1">
    <citation type="submission" date="2018-06" db="EMBL/GenBank/DDBJ databases">
        <authorList>
            <consortium name="Pathogen Informatics"/>
            <person name="Doyle S."/>
        </authorList>
    </citation>
    <scope>NUCLEOTIDE SEQUENCE [LARGE SCALE GENOMIC DNA]</scope>
    <source>
        <strain evidence="4 5">NCTC12360</strain>
    </source>
</reference>
<accession>A0A376H458</accession>
<evidence type="ECO:0000313" key="4">
    <source>
        <dbReference type="EMBL" id="STD83954.1"/>
    </source>
</evidence>
<evidence type="ECO:0000313" key="5">
    <source>
        <dbReference type="Proteomes" id="UP000254807"/>
    </source>
</evidence>
<dbReference type="NCBIfam" id="TIGR02532">
    <property type="entry name" value="IV_pilin_GFxxxE"/>
    <property type="match status" value="1"/>
</dbReference>
<protein>
    <submittedName>
        <fullName evidence="4">Late competence protein ComGD, access of DNA to ComEA</fullName>
    </submittedName>
</protein>
<dbReference type="RefSeq" id="WP_060815058.1">
    <property type="nucleotide sequence ID" value="NZ_JAJGOJ010000003.1"/>
</dbReference>
<dbReference type="InterPro" id="IPR012902">
    <property type="entry name" value="N_methyl_site"/>
</dbReference>
<keyword evidence="3" id="KW-0812">Transmembrane</keyword>
<comment type="subcellular location">
    <subcellularLocation>
        <location evidence="1">Cell surface</location>
    </subcellularLocation>
</comment>
<dbReference type="AlphaFoldDB" id="A0A376H458"/>
<keyword evidence="3" id="KW-0472">Membrane</keyword>
<dbReference type="GO" id="GO:0009986">
    <property type="term" value="C:cell surface"/>
    <property type="evidence" value="ECO:0007669"/>
    <property type="project" value="UniProtKB-SubCell"/>
</dbReference>
<keyword evidence="2" id="KW-0178">Competence</keyword>
<dbReference type="OrthoDB" id="2199641at2"/>
<sequence length="159" mass="18373">MRFILPIETNSSFFTWRGFTMVESLIVLLVVSIFVFLPLVAIDRYQAYFEVWGFCARLEKGLAVAQQTAIIDARETKVAYSDSPVPTIYFHSTITGEIKMEPLEVPSQLAVRVFPVLTFTSQSGNYTRMETLRFEWLDQQKSIIYKFLFGSGRYDKIIE</sequence>
<proteinExistence type="predicted"/>
<keyword evidence="3" id="KW-1133">Transmembrane helix</keyword>
<dbReference type="NCBIfam" id="NF040982">
    <property type="entry name" value="ComGD"/>
    <property type="match status" value="1"/>
</dbReference>
<evidence type="ECO:0000256" key="2">
    <source>
        <dbReference type="ARBA" id="ARBA00023287"/>
    </source>
</evidence>
<evidence type="ECO:0000256" key="3">
    <source>
        <dbReference type="SAM" id="Phobius"/>
    </source>
</evidence>
<organism evidence="4 5">
    <name type="scientific">Enterococcus gallinarum</name>
    <dbReference type="NCBI Taxonomy" id="1353"/>
    <lineage>
        <taxon>Bacteria</taxon>
        <taxon>Bacillati</taxon>
        <taxon>Bacillota</taxon>
        <taxon>Bacilli</taxon>
        <taxon>Lactobacillales</taxon>
        <taxon>Enterococcaceae</taxon>
        <taxon>Enterococcus</taxon>
    </lineage>
</organism>
<feature type="transmembrane region" description="Helical" evidence="3">
    <location>
        <begin position="20"/>
        <end position="42"/>
    </location>
</feature>
<evidence type="ECO:0000256" key="1">
    <source>
        <dbReference type="ARBA" id="ARBA00004241"/>
    </source>
</evidence>
<dbReference type="Proteomes" id="UP000254807">
    <property type="component" value="Unassembled WGS sequence"/>
</dbReference>
<gene>
    <name evidence="4" type="ORF">NCTC12360_02472</name>
</gene>
<name>A0A376H458_ENTGA</name>
<dbReference type="InterPro" id="IPR016785">
    <property type="entry name" value="ComGD"/>
</dbReference>
<dbReference type="GO" id="GO:0030420">
    <property type="term" value="P:establishment of competence for transformation"/>
    <property type="evidence" value="ECO:0007669"/>
    <property type="project" value="UniProtKB-KW"/>
</dbReference>